<reference evidence="3" key="1">
    <citation type="journal article" date="2019" name="Int. J. Syst. Evol. Microbiol.">
        <title>The Global Catalogue of Microorganisms (GCM) 10K type strain sequencing project: providing services to taxonomists for standard genome sequencing and annotation.</title>
        <authorList>
            <consortium name="The Broad Institute Genomics Platform"/>
            <consortium name="The Broad Institute Genome Sequencing Center for Infectious Disease"/>
            <person name="Wu L."/>
            <person name="Ma J."/>
        </authorList>
    </citation>
    <scope>NUCLEOTIDE SEQUENCE [LARGE SCALE GENOMIC DNA]</scope>
    <source>
        <strain evidence="3">JCM 4542</strain>
    </source>
</reference>
<dbReference type="EMBL" id="BAAASL010000004">
    <property type="protein sequence ID" value="GAA2711371.1"/>
    <property type="molecule type" value="Genomic_DNA"/>
</dbReference>
<accession>A0ABP6G1L1</accession>
<evidence type="ECO:0000313" key="2">
    <source>
        <dbReference type="EMBL" id="GAA2711371.1"/>
    </source>
</evidence>
<dbReference type="Proteomes" id="UP001500886">
    <property type="component" value="Unassembled WGS sequence"/>
</dbReference>
<feature type="compositionally biased region" description="Low complexity" evidence="1">
    <location>
        <begin position="33"/>
        <end position="47"/>
    </location>
</feature>
<organism evidence="2 3">
    <name type="scientific">Streptomyces luteosporeus</name>
    <dbReference type="NCBI Taxonomy" id="173856"/>
    <lineage>
        <taxon>Bacteria</taxon>
        <taxon>Bacillati</taxon>
        <taxon>Actinomycetota</taxon>
        <taxon>Actinomycetes</taxon>
        <taxon>Kitasatosporales</taxon>
        <taxon>Streptomycetaceae</taxon>
        <taxon>Streptomyces</taxon>
    </lineage>
</organism>
<keyword evidence="3" id="KW-1185">Reference proteome</keyword>
<feature type="region of interest" description="Disordered" evidence="1">
    <location>
        <begin position="1"/>
        <end position="47"/>
    </location>
</feature>
<evidence type="ECO:0000256" key="1">
    <source>
        <dbReference type="SAM" id="MobiDB-lite"/>
    </source>
</evidence>
<gene>
    <name evidence="2" type="ORF">GCM10010315_13080</name>
</gene>
<proteinExistence type="predicted"/>
<comment type="caution">
    <text evidence="2">The sequence shown here is derived from an EMBL/GenBank/DDBJ whole genome shotgun (WGS) entry which is preliminary data.</text>
</comment>
<name>A0ABP6G1L1_9ACTN</name>
<sequence>MATTIIETSRPSSRITPLKMSSETHKRADHRTGPWSPGAAASGAAKASPPVFCSLGAELPDMWDVLSP</sequence>
<feature type="compositionally biased region" description="Basic and acidic residues" evidence="1">
    <location>
        <begin position="22"/>
        <end position="32"/>
    </location>
</feature>
<feature type="compositionally biased region" description="Polar residues" evidence="1">
    <location>
        <begin position="1"/>
        <end position="21"/>
    </location>
</feature>
<evidence type="ECO:0000313" key="3">
    <source>
        <dbReference type="Proteomes" id="UP001500886"/>
    </source>
</evidence>
<protein>
    <submittedName>
        <fullName evidence="2">Uncharacterized protein</fullName>
    </submittedName>
</protein>